<organism evidence="1 2">
    <name type="scientific">Monilinia fructicola</name>
    <name type="common">Brown rot fungus</name>
    <name type="synonym">Ciboria fructicola</name>
    <dbReference type="NCBI Taxonomy" id="38448"/>
    <lineage>
        <taxon>Eukaryota</taxon>
        <taxon>Fungi</taxon>
        <taxon>Dikarya</taxon>
        <taxon>Ascomycota</taxon>
        <taxon>Pezizomycotina</taxon>
        <taxon>Leotiomycetes</taxon>
        <taxon>Helotiales</taxon>
        <taxon>Sclerotiniaceae</taxon>
        <taxon>Monilinia</taxon>
    </lineage>
</organism>
<sequence>MAALALFRATNEEMVTAGENIHDAAELRRSGRYAAVKVYMCVGSRDPFIKVSTPHFPSQCIHIQSPRSFPLHDMPLFSYLPIIVLSYTPSPAVDPSAIHYIVHFRRHKRYSSKVLRSSLPVFSPLPAYHLQPQIVFFTNWIQPN</sequence>
<reference evidence="1 2" key="1">
    <citation type="submission" date="2019-06" db="EMBL/GenBank/DDBJ databases">
        <title>Genome Sequence of the Brown Rot Fungal Pathogen Monilinia fructicola.</title>
        <authorList>
            <person name="De Miccolis Angelini R.M."/>
            <person name="Landi L."/>
            <person name="Abate D."/>
            <person name="Pollastro S."/>
            <person name="Romanazzi G."/>
            <person name="Faretra F."/>
        </authorList>
    </citation>
    <scope>NUCLEOTIDE SEQUENCE [LARGE SCALE GENOMIC DNA]</scope>
    <source>
        <strain evidence="1 2">Mfrc123</strain>
    </source>
</reference>
<evidence type="ECO:0000313" key="2">
    <source>
        <dbReference type="Proteomes" id="UP000322873"/>
    </source>
</evidence>
<dbReference type="AlphaFoldDB" id="A0A5M9J6A8"/>
<gene>
    <name evidence="1" type="ORF">EYC84_010793</name>
</gene>
<proteinExistence type="predicted"/>
<accession>A0A5M9J6A8</accession>
<dbReference type="Proteomes" id="UP000322873">
    <property type="component" value="Unassembled WGS sequence"/>
</dbReference>
<comment type="caution">
    <text evidence="1">The sequence shown here is derived from an EMBL/GenBank/DDBJ whole genome shotgun (WGS) entry which is preliminary data.</text>
</comment>
<evidence type="ECO:0000313" key="1">
    <source>
        <dbReference type="EMBL" id="KAA8565028.1"/>
    </source>
</evidence>
<dbReference type="EMBL" id="VICG01000014">
    <property type="protein sequence ID" value="KAA8565028.1"/>
    <property type="molecule type" value="Genomic_DNA"/>
</dbReference>
<keyword evidence="2" id="KW-1185">Reference proteome</keyword>
<protein>
    <submittedName>
        <fullName evidence="1">Uncharacterized protein</fullName>
    </submittedName>
</protein>
<name>A0A5M9J6A8_MONFR</name>